<sequence length="135" mass="14962">MSGSEVDALLDELRRHGWETYVFGRRDNPHAVGMAYRWEACADVLVLHAEDDATAYRMPLLPDADLFAPATVSWHYHAPAAWTIRAVLSLPRPGSPGAPLAMLTPPPDCGVPAQLRRTMTIRPNPRDGRQRHATT</sequence>
<evidence type="ECO:0000313" key="2">
    <source>
        <dbReference type="Proteomes" id="UP000316184"/>
    </source>
</evidence>
<accession>A0A561V943</accession>
<protein>
    <submittedName>
        <fullName evidence="1">Uncharacterized protein</fullName>
    </submittedName>
</protein>
<comment type="caution">
    <text evidence="1">The sequence shown here is derived from an EMBL/GenBank/DDBJ whole genome shotgun (WGS) entry which is preliminary data.</text>
</comment>
<organism evidence="1 2">
    <name type="scientific">Saccharopolyspora dendranthemae</name>
    <dbReference type="NCBI Taxonomy" id="1181886"/>
    <lineage>
        <taxon>Bacteria</taxon>
        <taxon>Bacillati</taxon>
        <taxon>Actinomycetota</taxon>
        <taxon>Actinomycetes</taxon>
        <taxon>Pseudonocardiales</taxon>
        <taxon>Pseudonocardiaceae</taxon>
        <taxon>Saccharopolyspora</taxon>
    </lineage>
</organism>
<name>A0A561V943_9PSEU</name>
<reference evidence="1 2" key="1">
    <citation type="submission" date="2019-06" db="EMBL/GenBank/DDBJ databases">
        <title>Sequencing the genomes of 1000 actinobacteria strains.</title>
        <authorList>
            <person name="Klenk H.-P."/>
        </authorList>
    </citation>
    <scope>NUCLEOTIDE SEQUENCE [LARGE SCALE GENOMIC DNA]</scope>
    <source>
        <strain evidence="1 2">DSM 46699</strain>
    </source>
</reference>
<dbReference type="EMBL" id="VIWX01000001">
    <property type="protein sequence ID" value="TWG08127.1"/>
    <property type="molecule type" value="Genomic_DNA"/>
</dbReference>
<gene>
    <name evidence="1" type="ORF">FHU35_11746</name>
</gene>
<dbReference type="AlphaFoldDB" id="A0A561V943"/>
<evidence type="ECO:0000313" key="1">
    <source>
        <dbReference type="EMBL" id="TWG08127.1"/>
    </source>
</evidence>
<keyword evidence="2" id="KW-1185">Reference proteome</keyword>
<dbReference type="Proteomes" id="UP000316184">
    <property type="component" value="Unassembled WGS sequence"/>
</dbReference>
<proteinExistence type="predicted"/>
<dbReference type="RefSeq" id="WP_246110054.1">
    <property type="nucleotide sequence ID" value="NZ_VIWX01000001.1"/>
</dbReference>